<reference evidence="3" key="1">
    <citation type="journal article" date="2019" name="Int. J. Syst. Evol. Microbiol.">
        <title>The Global Catalogue of Microorganisms (GCM) 10K type strain sequencing project: providing services to taxonomists for standard genome sequencing and annotation.</title>
        <authorList>
            <consortium name="The Broad Institute Genomics Platform"/>
            <consortium name="The Broad Institute Genome Sequencing Center for Infectious Disease"/>
            <person name="Wu L."/>
            <person name="Ma J."/>
        </authorList>
    </citation>
    <scope>NUCLEOTIDE SEQUENCE [LARGE SCALE GENOMIC DNA]</scope>
    <source>
        <strain evidence="3">JCM 18531</strain>
    </source>
</reference>
<sequence length="65" mass="6995">MTTNHGPRHRLAPAESPMDRLRQALVRAFTGSTSNDHRGSPSVAPTTDADGDRGVTPPRGRDMTL</sequence>
<dbReference type="Proteomes" id="UP001499974">
    <property type="component" value="Unassembled WGS sequence"/>
</dbReference>
<name>A0ABP8XV01_9ACTN</name>
<evidence type="ECO:0000256" key="1">
    <source>
        <dbReference type="SAM" id="MobiDB-lite"/>
    </source>
</evidence>
<protein>
    <submittedName>
        <fullName evidence="2">Uncharacterized protein</fullName>
    </submittedName>
</protein>
<proteinExistence type="predicted"/>
<evidence type="ECO:0000313" key="3">
    <source>
        <dbReference type="Proteomes" id="UP001499974"/>
    </source>
</evidence>
<dbReference type="EMBL" id="BAABKM010000003">
    <property type="protein sequence ID" value="GAA4715633.1"/>
    <property type="molecule type" value="Genomic_DNA"/>
</dbReference>
<dbReference type="RefSeq" id="WP_345523210.1">
    <property type="nucleotide sequence ID" value="NZ_BAABKM010000003.1"/>
</dbReference>
<feature type="region of interest" description="Disordered" evidence="1">
    <location>
        <begin position="27"/>
        <end position="65"/>
    </location>
</feature>
<evidence type="ECO:0000313" key="2">
    <source>
        <dbReference type="EMBL" id="GAA4715633.1"/>
    </source>
</evidence>
<comment type="caution">
    <text evidence="2">The sequence shown here is derived from an EMBL/GenBank/DDBJ whole genome shotgun (WGS) entry which is preliminary data.</text>
</comment>
<organism evidence="2 3">
    <name type="scientific">Nocardioides conyzicola</name>
    <dbReference type="NCBI Taxonomy" id="1651781"/>
    <lineage>
        <taxon>Bacteria</taxon>
        <taxon>Bacillati</taxon>
        <taxon>Actinomycetota</taxon>
        <taxon>Actinomycetes</taxon>
        <taxon>Propionibacteriales</taxon>
        <taxon>Nocardioidaceae</taxon>
        <taxon>Nocardioides</taxon>
    </lineage>
</organism>
<accession>A0ABP8XV01</accession>
<gene>
    <name evidence="2" type="ORF">GCM10023349_39050</name>
</gene>
<keyword evidence="3" id="KW-1185">Reference proteome</keyword>